<name>A0ACC1JE86_9FUNG</name>
<comment type="caution">
    <text evidence="1">The sequence shown here is derived from an EMBL/GenBank/DDBJ whole genome shotgun (WGS) entry which is preliminary data.</text>
</comment>
<dbReference type="EMBL" id="JANBPW010000635">
    <property type="protein sequence ID" value="KAJ1948767.1"/>
    <property type="molecule type" value="Genomic_DNA"/>
</dbReference>
<proteinExistence type="predicted"/>
<evidence type="ECO:0000313" key="2">
    <source>
        <dbReference type="Proteomes" id="UP001150603"/>
    </source>
</evidence>
<protein>
    <submittedName>
        <fullName evidence="1">Uncharacterized protein</fullName>
    </submittedName>
</protein>
<evidence type="ECO:0000313" key="1">
    <source>
        <dbReference type="EMBL" id="KAJ1948767.1"/>
    </source>
</evidence>
<reference evidence="1" key="1">
    <citation type="submission" date="2022-07" db="EMBL/GenBank/DDBJ databases">
        <title>Phylogenomic reconstructions and comparative analyses of Kickxellomycotina fungi.</title>
        <authorList>
            <person name="Reynolds N.K."/>
            <person name="Stajich J.E."/>
            <person name="Barry K."/>
            <person name="Grigoriev I.V."/>
            <person name="Crous P."/>
            <person name="Smith M.E."/>
        </authorList>
    </citation>
    <scope>NUCLEOTIDE SEQUENCE</scope>
    <source>
        <strain evidence="1">NRRL 5244</strain>
    </source>
</reference>
<organism evidence="1 2">
    <name type="scientific">Linderina macrospora</name>
    <dbReference type="NCBI Taxonomy" id="4868"/>
    <lineage>
        <taxon>Eukaryota</taxon>
        <taxon>Fungi</taxon>
        <taxon>Fungi incertae sedis</taxon>
        <taxon>Zoopagomycota</taxon>
        <taxon>Kickxellomycotina</taxon>
        <taxon>Kickxellomycetes</taxon>
        <taxon>Kickxellales</taxon>
        <taxon>Kickxellaceae</taxon>
        <taxon>Linderina</taxon>
    </lineage>
</organism>
<accession>A0ACC1JE86</accession>
<sequence>MVSRHPLNQFLAMDPTSIFILMLLAMAVVADECNLAYWKPRLMGTQMIGDKLPDHVSGRKKSFLGSLKKPRRIIRPTEPVRDHVVNERRITVYVSEKDIVFDVECS</sequence>
<dbReference type="Proteomes" id="UP001150603">
    <property type="component" value="Unassembled WGS sequence"/>
</dbReference>
<keyword evidence="2" id="KW-1185">Reference proteome</keyword>
<gene>
    <name evidence="1" type="ORF">FBU59_001441</name>
</gene>